<dbReference type="SUPFAM" id="SSF53335">
    <property type="entry name" value="S-adenosyl-L-methionine-dependent methyltransferases"/>
    <property type="match status" value="1"/>
</dbReference>
<keyword evidence="4" id="KW-0808">Transferase</keyword>
<dbReference type="SUPFAM" id="SSF53901">
    <property type="entry name" value="Thiolase-like"/>
    <property type="match status" value="1"/>
</dbReference>
<dbReference type="Pfam" id="PF08242">
    <property type="entry name" value="Methyltransf_12"/>
    <property type="match status" value="1"/>
</dbReference>
<feature type="region of interest" description="Disordered" evidence="5">
    <location>
        <begin position="932"/>
        <end position="959"/>
    </location>
</feature>
<dbReference type="InterPro" id="IPR020845">
    <property type="entry name" value="AMP-binding_CS"/>
</dbReference>
<dbReference type="InterPro" id="IPR020841">
    <property type="entry name" value="PKS_Beta-ketoAc_synthase_dom"/>
</dbReference>
<dbReference type="InterPro" id="IPR045851">
    <property type="entry name" value="AMP-bd_C_sf"/>
</dbReference>
<dbReference type="Gene3D" id="1.10.1200.10">
    <property type="entry name" value="ACP-like"/>
    <property type="match status" value="1"/>
</dbReference>
<dbReference type="Pfam" id="PF00501">
    <property type="entry name" value="AMP-binding"/>
    <property type="match status" value="1"/>
</dbReference>
<evidence type="ECO:0000256" key="4">
    <source>
        <dbReference type="ARBA" id="ARBA00022679"/>
    </source>
</evidence>
<dbReference type="Gene3D" id="3.30.300.30">
    <property type="match status" value="1"/>
</dbReference>
<dbReference type="InterPro" id="IPR000873">
    <property type="entry name" value="AMP-dep_synth/lig_dom"/>
</dbReference>
<keyword evidence="1" id="KW-0596">Phosphopantetheine</keyword>
<dbReference type="EMBL" id="JAQQWM010000001">
    <property type="protein sequence ID" value="KAK8082228.1"/>
    <property type="molecule type" value="Genomic_DNA"/>
</dbReference>
<proteinExistence type="predicted"/>
<evidence type="ECO:0000313" key="7">
    <source>
        <dbReference type="EMBL" id="KAK8082228.1"/>
    </source>
</evidence>
<accession>A0ABR1WFD6</accession>
<dbReference type="Gene3D" id="3.40.50.980">
    <property type="match status" value="2"/>
</dbReference>
<organism evidence="7 8">
    <name type="scientific">Apiospora saccharicola</name>
    <dbReference type="NCBI Taxonomy" id="335842"/>
    <lineage>
        <taxon>Eukaryota</taxon>
        <taxon>Fungi</taxon>
        <taxon>Dikarya</taxon>
        <taxon>Ascomycota</taxon>
        <taxon>Pezizomycotina</taxon>
        <taxon>Sordariomycetes</taxon>
        <taxon>Xylariomycetidae</taxon>
        <taxon>Amphisphaeriales</taxon>
        <taxon>Apiosporaceae</taxon>
        <taxon>Apiospora</taxon>
    </lineage>
</organism>
<evidence type="ECO:0000259" key="6">
    <source>
        <dbReference type="PROSITE" id="PS50075"/>
    </source>
</evidence>
<gene>
    <name evidence="7" type="ORF">PG996_001009</name>
</gene>
<dbReference type="InterPro" id="IPR001242">
    <property type="entry name" value="Condensation_dom"/>
</dbReference>
<dbReference type="PANTHER" id="PTHR45527:SF1">
    <property type="entry name" value="FATTY ACID SYNTHASE"/>
    <property type="match status" value="1"/>
</dbReference>
<reference evidence="7 8" key="1">
    <citation type="submission" date="2023-01" db="EMBL/GenBank/DDBJ databases">
        <title>Analysis of 21 Apiospora genomes using comparative genomics revels a genus with tremendous synthesis potential of carbohydrate active enzymes and secondary metabolites.</title>
        <authorList>
            <person name="Sorensen T."/>
        </authorList>
    </citation>
    <scope>NUCLEOTIDE SEQUENCE [LARGE SCALE GENOMIC DNA]</scope>
    <source>
        <strain evidence="7 8">CBS 83171</strain>
    </source>
</reference>
<dbReference type="InterPro" id="IPR013217">
    <property type="entry name" value="Methyltransf_12"/>
</dbReference>
<dbReference type="PROSITE" id="PS50075">
    <property type="entry name" value="CARRIER"/>
    <property type="match status" value="1"/>
</dbReference>
<name>A0ABR1WFD6_9PEZI</name>
<dbReference type="Pfam" id="PF00109">
    <property type="entry name" value="ketoacyl-synt"/>
    <property type="match status" value="1"/>
</dbReference>
<protein>
    <submittedName>
        <fullName evidence="7">Polyketide synthetase</fullName>
    </submittedName>
</protein>
<feature type="compositionally biased region" description="Low complexity" evidence="5">
    <location>
        <begin position="88"/>
        <end position="106"/>
    </location>
</feature>
<dbReference type="SUPFAM" id="SSF56801">
    <property type="entry name" value="Acetyl-CoA synthetase-like"/>
    <property type="match status" value="1"/>
</dbReference>
<evidence type="ECO:0000256" key="5">
    <source>
        <dbReference type="SAM" id="MobiDB-lite"/>
    </source>
</evidence>
<dbReference type="InterPro" id="IPR036736">
    <property type="entry name" value="ACP-like_sf"/>
</dbReference>
<comment type="caution">
    <text evidence="7">The sequence shown here is derived from an EMBL/GenBank/DDBJ whole genome shotgun (WGS) entry which is preliminary data.</text>
</comment>
<feature type="compositionally biased region" description="Polar residues" evidence="5">
    <location>
        <begin position="941"/>
        <end position="951"/>
    </location>
</feature>
<evidence type="ECO:0000256" key="2">
    <source>
        <dbReference type="ARBA" id="ARBA00022553"/>
    </source>
</evidence>
<dbReference type="Proteomes" id="UP001446871">
    <property type="component" value="Unassembled WGS sequence"/>
</dbReference>
<keyword evidence="8" id="KW-1185">Reference proteome</keyword>
<evidence type="ECO:0000256" key="3">
    <source>
        <dbReference type="ARBA" id="ARBA00022598"/>
    </source>
</evidence>
<keyword evidence="2" id="KW-0597">Phosphoprotein</keyword>
<dbReference type="Gene3D" id="3.40.50.150">
    <property type="entry name" value="Vaccinia Virus protein VP39"/>
    <property type="match status" value="1"/>
</dbReference>
<dbReference type="Pfam" id="PF00550">
    <property type="entry name" value="PP-binding"/>
    <property type="match status" value="1"/>
</dbReference>
<sequence>MYEPVAIVGTSCRFPAPPSKLWDLLKAPRDVLREFPPERLNMANFHHENGETHGRTNVEHKSYLLEEDVRHFDAAFFRTELPSRPLPTSRTLFRSSRTRSTLSTPPADQDCQWYSSVRANTSLLSSPFESGLEAQYWLQNGCGADALQRRPVLPRGVRAGLRVRRCFPGPDVAPPVLGSRQGGRLLDISAGTRNTTSAILGAVGDAHGHYTCAGATDTIVEKVKEELVSSLKSETTDNVSFRALNVDGQKDWASQGFEAGSYDIVVATDVLRASQDLSTAMRNVRGLLRPGGSEPWWTGVRGSSSPAIATGEWDEPPQQHLSFTRSERLSYAQAGFYYLTAVSDNPASFNLTARVSIRGRLDAERFSRAFDKAMQHHDALRTCFLANGSDSGNGGSNQVMQHLAKKAATRLGRLQSTQETAEADYKKAFDKIAENKYSLATGDTLQATLVRHGAQWHTLIMGFHNIALDAVSIKFFLDGIDRSYRSQPLTRDAASYLDFTRQQFDDVEAGRLDQGLRQAVTAARGADIEHAWPQTLPERFEQVVASFPDSVAIQEGDEAITYRELQRLVESYARVLLPEARNRIAVLCEPGVELCATMLTIFHVGAVFVPLDVSLPAARRNDILKVCQPDLLVYQAATATSATEDHGSYRSLNLPEAARAAKYASHASPAPPKRIATDQGSDSYILFTSGSTGVPKGIKLRQRVMMNYAAHASKAYGLGQVRVLQQTSIGFDLFFAQVYNAFTNGGTLVVAPVAARGDPDALSKLMLEQRVELTLGVPSEYRLLLNYAPDVLRQCRAWRFCHVGGEPLPQQLIKDLRDLQLPSLTLTNVYGPAEAFIVTHRDIQLGDAVQGQKEEESGYYVGGTPGDYNNVGYVLPNLSIYIAGSGVPQRLAEHGQLAALLPRLRLPQYMITAAIVPLERLPVSPNGKLDTGALERLPLPESSTAAPAQRQTGDDETGATETEAVLRSIWIDVIGPVARAIRQIGPDASFFSVGGISLLLVQLQHAIHRKFDVKIHLRRLREIPDLRALAAVLRKE</sequence>
<evidence type="ECO:0000256" key="1">
    <source>
        <dbReference type="ARBA" id="ARBA00022450"/>
    </source>
</evidence>
<dbReference type="SUPFAM" id="SSF47336">
    <property type="entry name" value="ACP-like"/>
    <property type="match status" value="1"/>
</dbReference>
<dbReference type="PROSITE" id="PS00455">
    <property type="entry name" value="AMP_BINDING"/>
    <property type="match status" value="1"/>
</dbReference>
<dbReference type="SUPFAM" id="SSF52777">
    <property type="entry name" value="CoA-dependent acyltransferases"/>
    <property type="match status" value="1"/>
</dbReference>
<dbReference type="Gene3D" id="3.40.47.10">
    <property type="match status" value="1"/>
</dbReference>
<dbReference type="Pfam" id="PF00668">
    <property type="entry name" value="Condensation"/>
    <property type="match status" value="1"/>
</dbReference>
<dbReference type="InterPro" id="IPR029063">
    <property type="entry name" value="SAM-dependent_MTases_sf"/>
</dbReference>
<dbReference type="SMART" id="SM00825">
    <property type="entry name" value="PKS_KS"/>
    <property type="match status" value="1"/>
</dbReference>
<keyword evidence="3" id="KW-0436">Ligase</keyword>
<dbReference type="Gene3D" id="3.30.559.10">
    <property type="entry name" value="Chloramphenicol acetyltransferase-like domain"/>
    <property type="match status" value="1"/>
</dbReference>
<dbReference type="InterPro" id="IPR023213">
    <property type="entry name" value="CAT-like_dom_sf"/>
</dbReference>
<feature type="domain" description="Carrier" evidence="6">
    <location>
        <begin position="957"/>
        <end position="1036"/>
    </location>
</feature>
<dbReference type="InterPro" id="IPR009081">
    <property type="entry name" value="PP-bd_ACP"/>
</dbReference>
<feature type="region of interest" description="Disordered" evidence="5">
    <location>
        <begin position="88"/>
        <end position="107"/>
    </location>
</feature>
<dbReference type="InterPro" id="IPR014030">
    <property type="entry name" value="Ketoacyl_synth_N"/>
</dbReference>
<evidence type="ECO:0000313" key="8">
    <source>
        <dbReference type="Proteomes" id="UP001446871"/>
    </source>
</evidence>
<dbReference type="PANTHER" id="PTHR45527">
    <property type="entry name" value="NONRIBOSOMAL PEPTIDE SYNTHETASE"/>
    <property type="match status" value="1"/>
</dbReference>
<dbReference type="InterPro" id="IPR016039">
    <property type="entry name" value="Thiolase-like"/>
</dbReference>